<comment type="caution">
    <text evidence="3">The sequence shown here is derived from an EMBL/GenBank/DDBJ whole genome shotgun (WGS) entry which is preliminary data.</text>
</comment>
<dbReference type="NCBIfam" id="TIGR04222">
    <property type="entry name" value="near_uncomplex"/>
    <property type="match status" value="1"/>
</dbReference>
<keyword evidence="1" id="KW-0472">Membrane</keyword>
<dbReference type="AlphaFoldDB" id="A0A846H340"/>
<organism evidence="3 4">
    <name type="scientific">Hassallia byssoidea VB512170</name>
    <dbReference type="NCBI Taxonomy" id="1304833"/>
    <lineage>
        <taxon>Bacteria</taxon>
        <taxon>Bacillati</taxon>
        <taxon>Cyanobacteriota</taxon>
        <taxon>Cyanophyceae</taxon>
        <taxon>Nostocales</taxon>
        <taxon>Tolypothrichaceae</taxon>
        <taxon>Hassallia</taxon>
    </lineage>
</organism>
<name>A0A846H340_9CYAN</name>
<keyword evidence="1" id="KW-0812">Transmembrane</keyword>
<evidence type="ECO:0000313" key="4">
    <source>
        <dbReference type="Proteomes" id="UP000031549"/>
    </source>
</evidence>
<dbReference type="EMBL" id="JTCM02000001">
    <property type="protein sequence ID" value="NEU71034.1"/>
    <property type="molecule type" value="Genomic_DNA"/>
</dbReference>
<gene>
    <name evidence="3" type="ORF">PI95_000195</name>
</gene>
<proteinExistence type="predicted"/>
<evidence type="ECO:0000313" key="3">
    <source>
        <dbReference type="EMBL" id="NEU71034.1"/>
    </source>
</evidence>
<evidence type="ECO:0000259" key="2">
    <source>
        <dbReference type="Pfam" id="PF20990"/>
    </source>
</evidence>
<keyword evidence="4" id="KW-1185">Reference proteome</keyword>
<feature type="transmembrane region" description="Helical" evidence="1">
    <location>
        <begin position="34"/>
        <end position="52"/>
    </location>
</feature>
<dbReference type="Proteomes" id="UP000031549">
    <property type="component" value="Unassembled WGS sequence"/>
</dbReference>
<sequence length="319" mass="34275">MDKLLLGILAMLVIVVISNPIANPIANMHGPLFLLFYAFVIGVTLLVCRLSLQRDREANLPLPLIPTNPDPLEIAYLRGGENEVTRLVVLDLIQRGYLEIDKQNIKQSINRPNVNILTSLEDDVLNQFSSPRKANHIFKLSLSRKVKQHCAFYEQRLKNQQLLSSETASSVARRIAWKGGLIILGLGSYKLIIALANGHSNVMFLIIMGIISIIILTSVCNIPRLSDRGKAYLKALQQTFAQLKNQVSNHTDNSGDLNNILLPVAIFGVSILAASPFAEFEKLFHISAATANADVSGGCGSSCGGGGGCGGGCGGCGGG</sequence>
<feature type="domain" description="Predicted membrane protein YciQ-like C-terminal" evidence="2">
    <location>
        <begin position="66"/>
        <end position="236"/>
    </location>
</feature>
<evidence type="ECO:0000256" key="1">
    <source>
        <dbReference type="SAM" id="Phobius"/>
    </source>
</evidence>
<feature type="transmembrane region" description="Helical" evidence="1">
    <location>
        <begin position="202"/>
        <end position="222"/>
    </location>
</feature>
<dbReference type="InterPro" id="IPR026467">
    <property type="entry name" value="Ser/Gly_Cys_C_dom"/>
</dbReference>
<protein>
    <submittedName>
        <fullName evidence="3">TIGR04222 domain-containing membrane protein</fullName>
    </submittedName>
</protein>
<reference evidence="3 4" key="1">
    <citation type="journal article" date="2015" name="Genome Announc.">
        <title>Draft Genome Sequence of Cyanobacterium Hassallia byssoidea Strain VB512170, Isolated from Monuments in India.</title>
        <authorList>
            <person name="Singh D."/>
            <person name="Chandrababunaidu M.M."/>
            <person name="Panda A."/>
            <person name="Sen D."/>
            <person name="Bhattacharyya S."/>
            <person name="Adhikary S.P."/>
            <person name="Tripathy S."/>
        </authorList>
    </citation>
    <scope>NUCLEOTIDE SEQUENCE [LARGE SCALE GENOMIC DNA]</scope>
    <source>
        <strain evidence="3 4">VB512170</strain>
    </source>
</reference>
<feature type="transmembrane region" description="Helical" evidence="1">
    <location>
        <begin position="175"/>
        <end position="196"/>
    </location>
</feature>
<accession>A0A846H340</accession>
<dbReference type="Pfam" id="PF20990">
    <property type="entry name" value="DUF2207_C"/>
    <property type="match status" value="1"/>
</dbReference>
<dbReference type="InterPro" id="IPR048389">
    <property type="entry name" value="YciQ-like_C"/>
</dbReference>
<dbReference type="RefSeq" id="WP_052325790.1">
    <property type="nucleotide sequence ID" value="NZ_JTCM02000001.1"/>
</dbReference>
<keyword evidence="1" id="KW-1133">Transmembrane helix</keyword>